<gene>
    <name evidence="2" type="ORF">SAMN04488691_10838</name>
</gene>
<dbReference type="NCBIfam" id="TIGR02243">
    <property type="entry name" value="putative baseplate assembly protein"/>
    <property type="match status" value="1"/>
</dbReference>
<dbReference type="EMBL" id="FOAD01000008">
    <property type="protein sequence ID" value="SEL78844.1"/>
    <property type="molecule type" value="Genomic_DNA"/>
</dbReference>
<reference evidence="2 3" key="1">
    <citation type="submission" date="2016-10" db="EMBL/GenBank/DDBJ databases">
        <authorList>
            <person name="de Groot N.N."/>
        </authorList>
    </citation>
    <scope>NUCLEOTIDE SEQUENCE [LARGE SCALE GENOMIC DNA]</scope>
    <source>
        <strain evidence="2 3">CDM_5</strain>
    </source>
</reference>
<dbReference type="InterPro" id="IPR052399">
    <property type="entry name" value="Phage_Baseplate_Assmbl_Protein"/>
</dbReference>
<evidence type="ECO:0000313" key="2">
    <source>
        <dbReference type="EMBL" id="SEL78844.1"/>
    </source>
</evidence>
<accession>A0A1H7T3K0</accession>
<dbReference type="RefSeq" id="WP_074795672.1">
    <property type="nucleotide sequence ID" value="NZ_FOAD01000008.1"/>
</dbReference>
<sequence>MKTPPTIDDREEDELFDELVERADVYTDSWDPRTPDTGQTVLRIFSTFEADVRNRLNSVPQKHRIAFLDAFGFDRRPPKASRVPLTFHVPSDLDRNVVIPGGTQAVARAGDTSQLFEIPRDKGFEATGASLTDVIAVDPTADAIVDHSDVLDSDDPVELFVGDSLQQHHLYVANENALNLKPGSTLSITAQTDVDADAFADAVVWEYYGEDESGEEGWHPLVPPRTGSNTLTPDSGIEAVREQLRGRGSGQQDTLAGVQSESGGAASDGSTYEATFQIPGAIVERSVNGVESRWLRCRLTDTSPELFSTSIRDLSIHVGSTDDVNGLEPDLLLSNDIPLSTDDGDVKPLGQLPQPPTSFYVACEEAFTNSGGTVTLEFHPPEADGNADGDDDADDVDAADEATTASGRGADIGVIGGDPRLSWEYWNGDGWSQLDAVEDETDTFDHAGTVTFQVPDDIDPTTVSGHENVWIRARLVSGNYGQPSISIPDNDAFDGFQSEPDPPVFGDISIHYEHRGQSFDTVFRHNNASYSDDLTEHIEAYTPFQDLPDDGQTVYLGFDDSLHDGPLTLFVPIDDTTYPQSFDPGMEWEYCTSPTEFSWTELDVRDRTGGFTERGIVTLTFPEETAAFDLFGRTRHWIRIRTTQDEFERPDATRQANGSATAQRVADRSSRTTTPPLLEGLYPNTRWAYNKRTIEDEILGSSDGSHDQSFRCAHAPMISIELWVDESATLSAGEQRTLLEDRPDDVERVFDDRGDLAEFWVRWTRVEDFLDSGPTDRHYVANKTTGTITFGDGEKGTIPPNGQDNVRATYTTGGGSDGNIDAGTVSDLKSSISLVDDVSNPESGDGGADVESMDALVSRSANRVKHRGRAVTPSDYEQVALSEFRELSTVKCETTSNGDETRVVVIIVPETERDKPVPSMALKHEVRDVLTDCAPATVVESDDTDIVVRGPGYAEISVQATVHAPNVKSVSLLKQTIRRELDEYLHPLTGKDGAGWSFGELPDSDTLVQRLDRLDEVEETLEATTYVELNGERRALTGRTTDEILPQNTLVCSGQHDLSITMDTEY</sequence>
<feature type="region of interest" description="Disordered" evidence="1">
    <location>
        <begin position="648"/>
        <end position="677"/>
    </location>
</feature>
<feature type="region of interest" description="Disordered" evidence="1">
    <location>
        <begin position="246"/>
        <end position="270"/>
    </location>
</feature>
<dbReference type="AlphaFoldDB" id="A0A1H7T3K0"/>
<evidence type="ECO:0000313" key="3">
    <source>
        <dbReference type="Proteomes" id="UP000183894"/>
    </source>
</evidence>
<dbReference type="PANTHER" id="PTHR37829">
    <property type="entry name" value="PHAGE-LIKE ELEMENT PBSX PROTEIN XKDT"/>
    <property type="match status" value="1"/>
</dbReference>
<dbReference type="PANTHER" id="PTHR37829:SF3">
    <property type="entry name" value="PROTEIN JAYE-RELATED"/>
    <property type="match status" value="1"/>
</dbReference>
<name>A0A1H7T3K0_HALLR</name>
<proteinExistence type="predicted"/>
<dbReference type="InterPro" id="IPR011749">
    <property type="entry name" value="CHP02243"/>
</dbReference>
<dbReference type="Proteomes" id="UP000183894">
    <property type="component" value="Unassembled WGS sequence"/>
</dbReference>
<feature type="compositionally biased region" description="Polar residues" evidence="1">
    <location>
        <begin position="250"/>
        <end position="270"/>
    </location>
</feature>
<organism evidence="2 3">
    <name type="scientific">Haloferax larsenii</name>
    <dbReference type="NCBI Taxonomy" id="302484"/>
    <lineage>
        <taxon>Archaea</taxon>
        <taxon>Methanobacteriati</taxon>
        <taxon>Methanobacteriota</taxon>
        <taxon>Stenosarchaea group</taxon>
        <taxon>Halobacteria</taxon>
        <taxon>Halobacteriales</taxon>
        <taxon>Haloferacaceae</taxon>
        <taxon>Haloferax</taxon>
    </lineage>
</organism>
<evidence type="ECO:0000256" key="1">
    <source>
        <dbReference type="SAM" id="MobiDB-lite"/>
    </source>
</evidence>
<protein>
    <submittedName>
        <fullName evidence="2">Putative baseplate assembly protein</fullName>
    </submittedName>
</protein>
<dbReference type="OrthoDB" id="148404at2157"/>